<dbReference type="InterPro" id="IPR016181">
    <property type="entry name" value="Acyl_CoA_acyltransferase"/>
</dbReference>
<comment type="pathway">
    <text evidence="2">Siderophore biosynthesis; mycobactin biosynthesis.</text>
</comment>
<sequence length="206" mass="23539">MADGEVILPRELTDLPDEVRNVPAPPTPTVAEPYAFRLADPDDDAEMIAEWMNRPHLAEAWEYAWPVSRWHRYLRAQLEGSYSRPFIGSRHGQDNGYIELYRAAKDSVASLYFADPYDLGLHAAIADLRIVNRGFAPILLPRLAASVFEIEQRCCRIMFEPDHRNTAARRLCEFVGCVFLGEHPLGHRRVALYTLPRTPEDVPKVR</sequence>
<dbReference type="PANTHER" id="PTHR31438:SF1">
    <property type="entry name" value="LYSINE N-ACYLTRANSFERASE C17G9.06C-RELATED"/>
    <property type="match status" value="1"/>
</dbReference>
<proteinExistence type="predicted"/>
<dbReference type="GO" id="GO:0019290">
    <property type="term" value="P:siderophore biosynthetic process"/>
    <property type="evidence" value="ECO:0007669"/>
    <property type="project" value="InterPro"/>
</dbReference>
<comment type="function">
    <text evidence="1">Acyltransferase required for the direct transfer of medium- to long-chain fatty acyl moieties from a carrier protein (MbtL) on to the epsilon-amino group of lysine residue in the mycobactin core.</text>
</comment>
<dbReference type="SMART" id="SM01006">
    <property type="entry name" value="AlcB"/>
    <property type="match status" value="1"/>
</dbReference>
<dbReference type="InterPro" id="IPR019432">
    <property type="entry name" value="Acyltransferase_MbtK/IucB-like"/>
</dbReference>
<dbReference type="SUPFAM" id="SSF55729">
    <property type="entry name" value="Acyl-CoA N-acyltransferases (Nat)"/>
    <property type="match status" value="1"/>
</dbReference>
<feature type="domain" description="Acyltransferase MbtK/IucB-like conserved" evidence="5">
    <location>
        <begin position="37"/>
        <end position="84"/>
    </location>
</feature>
<gene>
    <name evidence="6" type="ORF">F6B93_15000</name>
</gene>
<keyword evidence="7" id="KW-1185">Reference proteome</keyword>
<dbReference type="KEGG" id="mspg:F6B93_15000"/>
<evidence type="ECO:0000313" key="7">
    <source>
        <dbReference type="Proteomes" id="UP000682202"/>
    </source>
</evidence>
<evidence type="ECO:0000313" key="6">
    <source>
        <dbReference type="EMBL" id="QUR68216.1"/>
    </source>
</evidence>
<organism evidence="6 7">
    <name type="scientific">Mycobacterium spongiae</name>
    <dbReference type="NCBI Taxonomy" id="886343"/>
    <lineage>
        <taxon>Bacteria</taxon>
        <taxon>Bacillati</taxon>
        <taxon>Actinomycetota</taxon>
        <taxon>Actinomycetes</taxon>
        <taxon>Mycobacteriales</taxon>
        <taxon>Mycobacteriaceae</taxon>
        <taxon>Mycobacterium</taxon>
    </lineage>
</organism>
<evidence type="ECO:0000256" key="1">
    <source>
        <dbReference type="ARBA" id="ARBA00003818"/>
    </source>
</evidence>
<protein>
    <recommendedName>
        <fullName evidence="3">Lysine N-acyltransferase MbtK</fullName>
    </recommendedName>
    <alternativeName>
        <fullName evidence="4">Mycobactin synthase protein K</fullName>
    </alternativeName>
</protein>
<dbReference type="Proteomes" id="UP000682202">
    <property type="component" value="Chromosome"/>
</dbReference>
<name>A0A975PXG0_9MYCO</name>
<dbReference type="Gene3D" id="3.40.630.30">
    <property type="match status" value="1"/>
</dbReference>
<accession>A0A975PXG0</accession>
<evidence type="ECO:0000259" key="5">
    <source>
        <dbReference type="SMART" id="SM01006"/>
    </source>
</evidence>
<evidence type="ECO:0000256" key="4">
    <source>
        <dbReference type="ARBA" id="ARBA00031122"/>
    </source>
</evidence>
<reference evidence="6" key="1">
    <citation type="submission" date="2019-12" db="EMBL/GenBank/DDBJ databases">
        <title>Mycobacterium spongiae sp. nov.</title>
        <authorList>
            <person name="Stinear T."/>
        </authorList>
    </citation>
    <scope>NUCLEOTIDE SEQUENCE</scope>
    <source>
        <strain evidence="6">FSD4b-SM</strain>
    </source>
</reference>
<evidence type="ECO:0000256" key="3">
    <source>
        <dbReference type="ARBA" id="ARBA00020586"/>
    </source>
</evidence>
<dbReference type="PANTHER" id="PTHR31438">
    <property type="entry name" value="LYSINE N-ACYLTRANSFERASE C17G9.06C-RELATED"/>
    <property type="match status" value="1"/>
</dbReference>
<evidence type="ECO:0000256" key="2">
    <source>
        <dbReference type="ARBA" id="ARBA00005102"/>
    </source>
</evidence>
<dbReference type="EMBL" id="CP046600">
    <property type="protein sequence ID" value="QUR68216.1"/>
    <property type="molecule type" value="Genomic_DNA"/>
</dbReference>
<dbReference type="AlphaFoldDB" id="A0A975PXG0"/>
<dbReference type="RefSeq" id="WP_211695788.1">
    <property type="nucleotide sequence ID" value="NZ_CP046600.1"/>
</dbReference>
<dbReference type="Pfam" id="PF13523">
    <property type="entry name" value="Acetyltransf_8"/>
    <property type="match status" value="1"/>
</dbReference>
<dbReference type="GO" id="GO:0016410">
    <property type="term" value="F:N-acyltransferase activity"/>
    <property type="evidence" value="ECO:0007669"/>
    <property type="project" value="TreeGrafter"/>
</dbReference>